<dbReference type="Gene3D" id="3.40.50.2300">
    <property type="match status" value="2"/>
</dbReference>
<protein>
    <submittedName>
        <fullName evidence="1">ABC transporter substrate binding protein</fullName>
    </submittedName>
</protein>
<accession>A0A1J5R5P5</accession>
<name>A0A1J5R5P5_9ZZZZ</name>
<dbReference type="PROSITE" id="PS51318">
    <property type="entry name" value="TAT"/>
    <property type="match status" value="1"/>
</dbReference>
<dbReference type="Pfam" id="PF04392">
    <property type="entry name" value="ABC_sub_bind"/>
    <property type="match status" value="1"/>
</dbReference>
<sequence>MTLCRRRFLLLACAGWLITAAPAQAAGRGVVVVASAESADYAQAIAALSEQLPRGTVTVVAAADFPTRAAPPPELYIALGSAAARALAAVEEAGHVPQLYALLPRQRFERIVGSRKTPRSLSAIYLDQPFSRQLDLLHLALPGARRIGVLWGPGSRLLAPALATAASARNLRLVEATLAPDQPLYPALARALDRADALLAVADPLVYNGNTIENLLLASFRAGVPLVAFSPAYVRAGALLGLYSTPAQIGTQAGTMARALLQGRSLPAPQYPTEFTVEINRHVARALGLDLNAAALATRLQQMEHVP</sequence>
<dbReference type="AlphaFoldDB" id="A0A1J5R5P5"/>
<dbReference type="PANTHER" id="PTHR35271:SF1">
    <property type="entry name" value="ABC TRANSPORTER, SUBSTRATE-BINDING LIPOPROTEIN"/>
    <property type="match status" value="1"/>
</dbReference>
<gene>
    <name evidence="1" type="ORF">GALL_272950</name>
</gene>
<evidence type="ECO:0000313" key="1">
    <source>
        <dbReference type="EMBL" id="OIQ90754.1"/>
    </source>
</evidence>
<reference evidence="1" key="1">
    <citation type="submission" date="2016-10" db="EMBL/GenBank/DDBJ databases">
        <title>Sequence of Gallionella enrichment culture.</title>
        <authorList>
            <person name="Poehlein A."/>
            <person name="Muehling M."/>
            <person name="Daniel R."/>
        </authorList>
    </citation>
    <scope>NUCLEOTIDE SEQUENCE</scope>
</reference>
<proteinExistence type="predicted"/>
<organism evidence="1">
    <name type="scientific">mine drainage metagenome</name>
    <dbReference type="NCBI Taxonomy" id="410659"/>
    <lineage>
        <taxon>unclassified sequences</taxon>
        <taxon>metagenomes</taxon>
        <taxon>ecological metagenomes</taxon>
    </lineage>
</organism>
<dbReference type="InterPro" id="IPR007487">
    <property type="entry name" value="ABC_transpt-TYRBP-like"/>
</dbReference>
<dbReference type="EMBL" id="MLJW01000280">
    <property type="protein sequence ID" value="OIQ90754.1"/>
    <property type="molecule type" value="Genomic_DNA"/>
</dbReference>
<comment type="caution">
    <text evidence="1">The sequence shown here is derived from an EMBL/GenBank/DDBJ whole genome shotgun (WGS) entry which is preliminary data.</text>
</comment>
<dbReference type="InterPro" id="IPR006311">
    <property type="entry name" value="TAT_signal"/>
</dbReference>
<dbReference type="PANTHER" id="PTHR35271">
    <property type="entry name" value="ABC TRANSPORTER, SUBSTRATE-BINDING LIPOPROTEIN-RELATED"/>
    <property type="match status" value="1"/>
</dbReference>